<dbReference type="GO" id="GO:0044205">
    <property type="term" value="P:'de novo' UMP biosynthetic process"/>
    <property type="evidence" value="ECO:0007669"/>
    <property type="project" value="UniProtKB-UniRule"/>
</dbReference>
<dbReference type="PANTHER" id="PTHR43375:SF1">
    <property type="entry name" value="OROTIDINE 5'-PHOSPHATE DECARBOXYLASE"/>
    <property type="match status" value="1"/>
</dbReference>
<evidence type="ECO:0000256" key="1">
    <source>
        <dbReference type="ARBA" id="ARBA00004861"/>
    </source>
</evidence>
<organism evidence="9 10">
    <name type="scientific">Botrimarina mediterranea</name>
    <dbReference type="NCBI Taxonomy" id="2528022"/>
    <lineage>
        <taxon>Bacteria</taxon>
        <taxon>Pseudomonadati</taxon>
        <taxon>Planctomycetota</taxon>
        <taxon>Planctomycetia</taxon>
        <taxon>Pirellulales</taxon>
        <taxon>Lacipirellulaceae</taxon>
        <taxon>Botrimarina</taxon>
    </lineage>
</organism>
<keyword evidence="5 7" id="KW-0456">Lyase</keyword>
<dbReference type="AlphaFoldDB" id="A0A518K6X3"/>
<name>A0A518K6X3_9BACT</name>
<keyword evidence="3 7" id="KW-0210">Decarboxylase</keyword>
<evidence type="ECO:0000256" key="7">
    <source>
        <dbReference type="HAMAP-Rule" id="MF_01215"/>
    </source>
</evidence>
<dbReference type="InterPro" id="IPR011995">
    <property type="entry name" value="OMPdecase_type-2"/>
</dbReference>
<dbReference type="SMART" id="SM00934">
    <property type="entry name" value="OMPdecase"/>
    <property type="match status" value="1"/>
</dbReference>
<keyword evidence="4 7" id="KW-0665">Pyrimidine biosynthesis</keyword>
<dbReference type="InterPro" id="IPR011060">
    <property type="entry name" value="RibuloseP-bd_barrel"/>
</dbReference>
<dbReference type="GO" id="GO:0004590">
    <property type="term" value="F:orotidine-5'-phosphate decarboxylase activity"/>
    <property type="evidence" value="ECO:0007669"/>
    <property type="project" value="UniProtKB-UniRule"/>
</dbReference>
<comment type="similarity">
    <text evidence="2 7">Belongs to the OMP decarboxylase family. Type 2 subfamily.</text>
</comment>
<dbReference type="Gene3D" id="3.20.20.70">
    <property type="entry name" value="Aldolase class I"/>
    <property type="match status" value="1"/>
</dbReference>
<feature type="active site" description="Proton donor" evidence="7">
    <location>
        <position position="108"/>
    </location>
</feature>
<evidence type="ECO:0000313" key="9">
    <source>
        <dbReference type="EMBL" id="QDV73538.1"/>
    </source>
</evidence>
<evidence type="ECO:0000256" key="2">
    <source>
        <dbReference type="ARBA" id="ARBA00008847"/>
    </source>
</evidence>
<comment type="pathway">
    <text evidence="1 7">Pyrimidine metabolism; UMP biosynthesis via de novo pathway; UMP from orotate: step 2/2.</text>
</comment>
<protein>
    <recommendedName>
        <fullName evidence="7">Orotidine 5'-phosphate decarboxylase</fullName>
        <ecNumber evidence="7">4.1.1.23</ecNumber>
    </recommendedName>
    <alternativeName>
        <fullName evidence="7">OMP decarboxylase</fullName>
        <shortName evidence="7">OMPDCase</shortName>
        <shortName evidence="7">OMPdecase</shortName>
    </alternativeName>
</protein>
<dbReference type="Pfam" id="PF00215">
    <property type="entry name" value="OMPdecase"/>
    <property type="match status" value="1"/>
</dbReference>
<dbReference type="InterPro" id="IPR001754">
    <property type="entry name" value="OMPdeCOase_dom"/>
</dbReference>
<dbReference type="GO" id="GO:0006207">
    <property type="term" value="P:'de novo' pyrimidine nucleobase biosynthetic process"/>
    <property type="evidence" value="ECO:0007669"/>
    <property type="project" value="InterPro"/>
</dbReference>
<evidence type="ECO:0000256" key="5">
    <source>
        <dbReference type="ARBA" id="ARBA00023239"/>
    </source>
</evidence>
<evidence type="ECO:0000256" key="3">
    <source>
        <dbReference type="ARBA" id="ARBA00022793"/>
    </source>
</evidence>
<dbReference type="Proteomes" id="UP000316426">
    <property type="component" value="Chromosome"/>
</dbReference>
<evidence type="ECO:0000313" key="10">
    <source>
        <dbReference type="Proteomes" id="UP000316426"/>
    </source>
</evidence>
<evidence type="ECO:0000256" key="4">
    <source>
        <dbReference type="ARBA" id="ARBA00022975"/>
    </source>
</evidence>
<accession>A0A518K6X3</accession>
<dbReference type="SUPFAM" id="SSF51366">
    <property type="entry name" value="Ribulose-phoshate binding barrel"/>
    <property type="match status" value="1"/>
</dbReference>
<reference evidence="9 10" key="1">
    <citation type="submission" date="2019-02" db="EMBL/GenBank/DDBJ databases">
        <title>Deep-cultivation of Planctomycetes and their phenomic and genomic characterization uncovers novel biology.</title>
        <authorList>
            <person name="Wiegand S."/>
            <person name="Jogler M."/>
            <person name="Boedeker C."/>
            <person name="Pinto D."/>
            <person name="Vollmers J."/>
            <person name="Rivas-Marin E."/>
            <person name="Kohn T."/>
            <person name="Peeters S.H."/>
            <person name="Heuer A."/>
            <person name="Rast P."/>
            <person name="Oberbeckmann S."/>
            <person name="Bunk B."/>
            <person name="Jeske O."/>
            <person name="Meyerdierks A."/>
            <person name="Storesund J.E."/>
            <person name="Kallscheuer N."/>
            <person name="Luecker S."/>
            <person name="Lage O.M."/>
            <person name="Pohl T."/>
            <person name="Merkel B.J."/>
            <person name="Hornburger P."/>
            <person name="Mueller R.-W."/>
            <person name="Bruemmer F."/>
            <person name="Labrenz M."/>
            <person name="Spormann A.M."/>
            <person name="Op den Camp H."/>
            <person name="Overmann J."/>
            <person name="Amann R."/>
            <person name="Jetten M.S.M."/>
            <person name="Mascher T."/>
            <person name="Medema M.H."/>
            <person name="Devos D.P."/>
            <person name="Kaster A.-K."/>
            <person name="Ovreas L."/>
            <person name="Rohde M."/>
            <person name="Galperin M.Y."/>
            <person name="Jogler C."/>
        </authorList>
    </citation>
    <scope>NUCLEOTIDE SEQUENCE [LARGE SCALE GENOMIC DNA]</scope>
    <source>
        <strain evidence="9 10">Spa11</strain>
    </source>
</reference>
<dbReference type="PANTHER" id="PTHR43375">
    <property type="entry name" value="OROTIDINE 5'-PHOSPHATE DECARBOXYLASE"/>
    <property type="match status" value="1"/>
</dbReference>
<dbReference type="KEGG" id="bmei:Spa11_17360"/>
<proteinExistence type="inferred from homology"/>
<dbReference type="NCBIfam" id="TIGR02127">
    <property type="entry name" value="pyrF_sub2"/>
    <property type="match status" value="1"/>
</dbReference>
<evidence type="ECO:0000256" key="6">
    <source>
        <dbReference type="ARBA" id="ARBA00049157"/>
    </source>
</evidence>
<dbReference type="EC" id="4.1.1.23" evidence="7"/>
<dbReference type="InterPro" id="IPR013785">
    <property type="entry name" value="Aldolase_TIM"/>
</dbReference>
<dbReference type="EMBL" id="CP036349">
    <property type="protein sequence ID" value="QDV73538.1"/>
    <property type="molecule type" value="Genomic_DNA"/>
</dbReference>
<gene>
    <name evidence="7" type="primary">pyrF</name>
    <name evidence="9" type="ORF">Spa11_17360</name>
</gene>
<dbReference type="CDD" id="cd04725">
    <property type="entry name" value="OMP_decarboxylase_like"/>
    <property type="match status" value="1"/>
</dbReference>
<comment type="catalytic activity">
    <reaction evidence="6 7">
        <text>orotidine 5'-phosphate + H(+) = UMP + CO2</text>
        <dbReference type="Rhea" id="RHEA:11596"/>
        <dbReference type="ChEBI" id="CHEBI:15378"/>
        <dbReference type="ChEBI" id="CHEBI:16526"/>
        <dbReference type="ChEBI" id="CHEBI:57538"/>
        <dbReference type="ChEBI" id="CHEBI:57865"/>
        <dbReference type="EC" id="4.1.1.23"/>
    </reaction>
</comment>
<dbReference type="HAMAP" id="MF_01215">
    <property type="entry name" value="OMPdecase_type2"/>
    <property type="match status" value="1"/>
</dbReference>
<feature type="domain" description="Orotidine 5'-phosphate decarboxylase" evidence="8">
    <location>
        <begin position="22"/>
        <end position="279"/>
    </location>
</feature>
<evidence type="ECO:0000259" key="8">
    <source>
        <dbReference type="SMART" id="SM00934"/>
    </source>
</evidence>
<keyword evidence="10" id="KW-1185">Reference proteome</keyword>
<dbReference type="UniPathway" id="UPA00070">
    <property type="reaction ID" value="UER00120"/>
</dbReference>
<sequence>MPSLETPFFDRLAAAILAKRSPLMVGLDPRWQQLPEGLRPADGASLTEVAEAFRAHSCGVIDAVADLTPIIKPQAAFFEQLGPAGMTALAAVIDHAHAAGLLVCIDGKRNDIGSTAEAYADGWLGATSPWKGDALTVSPYLGDDSLEPFTNIAAERGCGVFILVKTSNPGGGLFQDQQSGGQPLYRQVGNYVDSIAKATVGECGYGVAGAVVGATYPEQLAKLRAAMPHTWFLVPGFGAQGGAATDVAGGFDAKGLGAVVNSSRGVIFAYEKRPHADGWQAAVRVAAEEAVQQLREVMPG</sequence>